<dbReference type="GO" id="GO:0003352">
    <property type="term" value="P:regulation of cilium movement"/>
    <property type="evidence" value="ECO:0007669"/>
    <property type="project" value="InterPro"/>
</dbReference>
<dbReference type="EMBL" id="JAIZAY010000016">
    <property type="protein sequence ID" value="KAJ8027272.1"/>
    <property type="molecule type" value="Genomic_DNA"/>
</dbReference>
<evidence type="ECO:0000313" key="3">
    <source>
        <dbReference type="Proteomes" id="UP001152320"/>
    </source>
</evidence>
<organism evidence="2 3">
    <name type="scientific">Holothuria leucospilota</name>
    <name type="common">Black long sea cucumber</name>
    <name type="synonym">Mertensiothuria leucospilota</name>
    <dbReference type="NCBI Taxonomy" id="206669"/>
    <lineage>
        <taxon>Eukaryota</taxon>
        <taxon>Metazoa</taxon>
        <taxon>Echinodermata</taxon>
        <taxon>Eleutherozoa</taxon>
        <taxon>Echinozoa</taxon>
        <taxon>Holothuroidea</taxon>
        <taxon>Aspidochirotacea</taxon>
        <taxon>Aspidochirotida</taxon>
        <taxon>Holothuriidae</taxon>
        <taxon>Holothuria</taxon>
    </lineage>
</organism>
<gene>
    <name evidence="2" type="ORF">HOLleu_32374</name>
</gene>
<comment type="similarity">
    <text evidence="1">Belongs to the CFAP298 family.</text>
</comment>
<evidence type="ECO:0000256" key="1">
    <source>
        <dbReference type="ARBA" id="ARBA00009619"/>
    </source>
</evidence>
<dbReference type="PANTHER" id="PTHR13238">
    <property type="entry name" value="PROTEIN C21ORF59"/>
    <property type="match status" value="1"/>
</dbReference>
<reference evidence="2" key="1">
    <citation type="submission" date="2021-10" db="EMBL/GenBank/DDBJ databases">
        <title>Tropical sea cucumber genome reveals ecological adaptation and Cuvierian tubules defense mechanism.</title>
        <authorList>
            <person name="Chen T."/>
        </authorList>
    </citation>
    <scope>NUCLEOTIDE SEQUENCE</scope>
    <source>
        <strain evidence="2">Nanhai2018</strain>
        <tissue evidence="2">Muscle</tissue>
    </source>
</reference>
<sequence>MFLSHFLFLEISELADHGVSLPPNMQGLTDEQIVDLKLKDEWGEKCIPSGGAVECKDEVGRRNGKAPNEKMKEVLRKTMSEAKKIVSNDQVKANVCVTQEMVKEAIDQLRGAVTIVYPMGLPTYDPIRMEFEDREELGGTQASLQVLEEAATSLWFSGKELIPEKKMEAFVGKNEKTKLIVKLQKKGSGPPGREPVFSEEERKQMMLQAYRKQEEWKKLQEESEDSYLDSEWADSSALKKQFQGLKDVSWRPR</sequence>
<name>A0A9Q1BIL3_HOLLE</name>
<protein>
    <submittedName>
        <fullName evidence="2">UPF0769 protein C21orf59-like</fullName>
    </submittedName>
</protein>
<dbReference type="OrthoDB" id="276065at2759"/>
<keyword evidence="3" id="KW-1185">Reference proteome</keyword>
<dbReference type="Proteomes" id="UP001152320">
    <property type="component" value="Chromosome 16"/>
</dbReference>
<dbReference type="AlphaFoldDB" id="A0A9Q1BIL3"/>
<dbReference type="PANTHER" id="PTHR13238:SF0">
    <property type="entry name" value="CILIA- AND FLAGELLA-ASSOCIATED PROTEIN 298"/>
    <property type="match status" value="1"/>
</dbReference>
<evidence type="ECO:0000313" key="2">
    <source>
        <dbReference type="EMBL" id="KAJ8027272.1"/>
    </source>
</evidence>
<dbReference type="InterPro" id="IPR021298">
    <property type="entry name" value="CFAP298"/>
</dbReference>
<comment type="caution">
    <text evidence="2">The sequence shown here is derived from an EMBL/GenBank/DDBJ whole genome shotgun (WGS) entry which is preliminary data.</text>
</comment>
<proteinExistence type="inferred from homology"/>
<accession>A0A9Q1BIL3</accession>
<dbReference type="Pfam" id="PF11069">
    <property type="entry name" value="CFAP298"/>
    <property type="match status" value="1"/>
</dbReference>